<organism evidence="2 3">
    <name type="scientific">Microbacterium saccharophilum</name>
    <dbReference type="NCBI Taxonomy" id="1213358"/>
    <lineage>
        <taxon>Bacteria</taxon>
        <taxon>Bacillati</taxon>
        <taxon>Actinomycetota</taxon>
        <taxon>Actinomycetes</taxon>
        <taxon>Micrococcales</taxon>
        <taxon>Microbacteriaceae</taxon>
        <taxon>Microbacterium</taxon>
    </lineage>
</organism>
<protein>
    <recommendedName>
        <fullName evidence="1">Spore protein YkvP/CgeB glycosyl transferase-like domain-containing protein</fullName>
    </recommendedName>
</protein>
<dbReference type="InterPro" id="IPR055259">
    <property type="entry name" value="YkvP/CgeB_Glyco_trans-like"/>
</dbReference>
<dbReference type="Pfam" id="PF13524">
    <property type="entry name" value="Glyco_trans_1_2"/>
    <property type="match status" value="1"/>
</dbReference>
<evidence type="ECO:0000259" key="1">
    <source>
        <dbReference type="Pfam" id="PF13524"/>
    </source>
</evidence>
<reference evidence="2 3" key="1">
    <citation type="submission" date="2016-10" db="EMBL/GenBank/DDBJ databases">
        <authorList>
            <person name="Varghese N."/>
            <person name="Submissions S."/>
        </authorList>
    </citation>
    <scope>NUCLEOTIDE SEQUENCE [LARGE SCALE GENOMIC DNA]</scope>
    <source>
        <strain evidence="2 3">UNC380MFSha3.1</strain>
    </source>
</reference>
<dbReference type="Proteomes" id="UP000198702">
    <property type="component" value="Unassembled WGS sequence"/>
</dbReference>
<gene>
    <name evidence="2" type="ORF">SAMN04487751_2880</name>
</gene>
<name>A0A7Z7CZN8_9MICO</name>
<evidence type="ECO:0000313" key="2">
    <source>
        <dbReference type="EMBL" id="SFI75701.1"/>
    </source>
</evidence>
<comment type="caution">
    <text evidence="2">The sequence shown here is derived from an EMBL/GenBank/DDBJ whole genome shotgun (WGS) entry which is preliminary data.</text>
</comment>
<dbReference type="AlphaFoldDB" id="A0A7Z7CZN8"/>
<dbReference type="SUPFAM" id="SSF53756">
    <property type="entry name" value="UDP-Glycosyltransferase/glycogen phosphorylase"/>
    <property type="match status" value="1"/>
</dbReference>
<dbReference type="EMBL" id="FOQZ01000008">
    <property type="protein sequence ID" value="SFI75701.1"/>
    <property type="molecule type" value="Genomic_DNA"/>
</dbReference>
<sequence>MVGSHHLSEALAERGNRVSHVSTPLSVTHKILRKGEPDRLAAQERGVTVSAAGVRHYIPRPLLPAQARWTVRQLARALKRMGVAGADVLIVDQPLLWPKGFTGCTIVFRPTDLFTDARLVARASLLSASADGVVATSTPVLEAYRMGKIPGLMLSNGVDLSRFSPHHSGSKRAGYIYVGAVDARFDWGAVADLAAASDEPIDIYGPVSVGPPGPLPQNVRVHGPVSYDSVPSLLARARVGLLPLNAHPSNSGRSPMKLYEYLASGCYVLSPPIAGVDNASDAGVIIYDSSRSIGASARAVPNGTNSRGIDRAQEEDWSAKASRLQSFIEDLPRRRWSID</sequence>
<feature type="domain" description="Spore protein YkvP/CgeB glycosyl transferase-like" evidence="1">
    <location>
        <begin position="195"/>
        <end position="290"/>
    </location>
</feature>
<evidence type="ECO:0000313" key="3">
    <source>
        <dbReference type="Proteomes" id="UP000198702"/>
    </source>
</evidence>
<dbReference type="Gene3D" id="3.40.50.2000">
    <property type="entry name" value="Glycogen Phosphorylase B"/>
    <property type="match status" value="1"/>
</dbReference>
<proteinExistence type="predicted"/>
<accession>A0A7Z7CZN8</accession>